<evidence type="ECO:0000313" key="6">
    <source>
        <dbReference type="Proteomes" id="UP000190229"/>
    </source>
</evidence>
<evidence type="ECO:0008006" key="7">
    <source>
        <dbReference type="Google" id="ProtNLM"/>
    </source>
</evidence>
<reference evidence="5 6" key="1">
    <citation type="submission" date="2017-02" db="EMBL/GenBank/DDBJ databases">
        <title>Draft genome of Acidibacillus ferrooxidans Huett2.</title>
        <authorList>
            <person name="Schopf S."/>
        </authorList>
    </citation>
    <scope>NUCLEOTIDE SEQUENCE [LARGE SCALE GENOMIC DNA]</scope>
    <source>
        <strain evidence="5 6">Huett2</strain>
    </source>
</reference>
<dbReference type="PANTHER" id="PTHR43236:SF1">
    <property type="entry name" value="BLL7220 PROTEIN"/>
    <property type="match status" value="1"/>
</dbReference>
<sequence>MSPSRSEILKMATAEASRVLTRFNYDYTVPVDVISFVESDGVVLNFQPLGNLAGAYIPVESKGMLAGILVNEQLPLTKQRFTIAHEYCHHICNHSASVDTETELFVESYKRSQEERLAELFASCLLMPRGLVLRLLRRMNVNQENIEAGDVYSLSLRLGTSYAATVHRLRDLELVGRREHDKLQRTTPIQLKRELGAKGLGSSWNDIWVLGPGDNGSLITMRQGDNVRIHLEETPTTGYKWGLKSSDERIRCVDSTWEANENELIGSPGIREFGFVVEEAGNTLLELMSYREWDLDHVADQFVVTLSIQNKRHGIAEWLLTG</sequence>
<protein>
    <recommendedName>
        <fullName evidence="7">IrrE N-terminal-like domain-containing protein</fullName>
    </recommendedName>
</protein>
<proteinExistence type="predicted"/>
<gene>
    <name evidence="5" type="ORF">B2M26_03925</name>
</gene>
<feature type="domain" description="IrrE N-terminal-like" evidence="3">
    <location>
        <begin position="39"/>
        <end position="169"/>
    </location>
</feature>
<keyword evidence="6" id="KW-1185">Reference proteome</keyword>
<evidence type="ECO:0000256" key="2">
    <source>
        <dbReference type="ARBA" id="ARBA00022704"/>
    </source>
</evidence>
<keyword evidence="1" id="KW-0646">Protease inhibitor</keyword>
<dbReference type="Pfam" id="PF06114">
    <property type="entry name" value="Peptidase_M78"/>
    <property type="match status" value="1"/>
</dbReference>
<name>A0A1V4EVL0_9BACL</name>
<dbReference type="Proteomes" id="UP000190229">
    <property type="component" value="Unassembled WGS sequence"/>
</dbReference>
<feature type="domain" description="Proteinase inhibitor I42 chagasin" evidence="4">
    <location>
        <begin position="221"/>
        <end position="304"/>
    </location>
</feature>
<dbReference type="Gene3D" id="2.60.40.2020">
    <property type="match status" value="1"/>
</dbReference>
<dbReference type="GO" id="GO:0004869">
    <property type="term" value="F:cysteine-type endopeptidase inhibitor activity"/>
    <property type="evidence" value="ECO:0007669"/>
    <property type="project" value="UniProtKB-KW"/>
</dbReference>
<dbReference type="SUPFAM" id="SSF141066">
    <property type="entry name" value="ICP-like"/>
    <property type="match status" value="1"/>
</dbReference>
<dbReference type="InterPro" id="IPR018990">
    <property type="entry name" value="Prot_inh_I42_chagasin"/>
</dbReference>
<dbReference type="InterPro" id="IPR036331">
    <property type="entry name" value="Chagasin-like_sf"/>
</dbReference>
<evidence type="ECO:0000313" key="5">
    <source>
        <dbReference type="EMBL" id="OPG16966.1"/>
    </source>
</evidence>
<dbReference type="PANTHER" id="PTHR43236">
    <property type="entry name" value="ANTITOXIN HIGA1"/>
    <property type="match status" value="1"/>
</dbReference>
<keyword evidence="2" id="KW-0789">Thiol protease inhibitor</keyword>
<dbReference type="AlphaFoldDB" id="A0A1V4EVL0"/>
<comment type="caution">
    <text evidence="5">The sequence shown here is derived from an EMBL/GenBank/DDBJ whole genome shotgun (WGS) entry which is preliminary data.</text>
</comment>
<evidence type="ECO:0000256" key="1">
    <source>
        <dbReference type="ARBA" id="ARBA00022690"/>
    </source>
</evidence>
<accession>A0A1V4EVL0</accession>
<evidence type="ECO:0000259" key="4">
    <source>
        <dbReference type="Pfam" id="PF09394"/>
    </source>
</evidence>
<organism evidence="5 6">
    <name type="scientific">Ferroacidibacillus organovorans</name>
    <dbReference type="NCBI Taxonomy" id="1765683"/>
    <lineage>
        <taxon>Bacteria</taxon>
        <taxon>Bacillati</taxon>
        <taxon>Bacillota</taxon>
        <taxon>Bacilli</taxon>
        <taxon>Bacillales</taxon>
        <taxon>Alicyclobacillaceae</taxon>
        <taxon>Ferroacidibacillus</taxon>
    </lineage>
</organism>
<evidence type="ECO:0000259" key="3">
    <source>
        <dbReference type="Pfam" id="PF06114"/>
    </source>
</evidence>
<dbReference type="EMBL" id="MWPS01000010">
    <property type="protein sequence ID" value="OPG16966.1"/>
    <property type="molecule type" value="Genomic_DNA"/>
</dbReference>
<dbReference type="Gene3D" id="1.10.10.2910">
    <property type="match status" value="1"/>
</dbReference>
<dbReference type="InterPro" id="IPR052345">
    <property type="entry name" value="Rad_response_metalloprotease"/>
</dbReference>
<dbReference type="Pfam" id="PF09394">
    <property type="entry name" value="Inhibitor_I42"/>
    <property type="match status" value="1"/>
</dbReference>
<dbReference type="InterPro" id="IPR010359">
    <property type="entry name" value="IrrE_HExxH"/>
</dbReference>